<evidence type="ECO:0000256" key="5">
    <source>
        <dbReference type="ARBA" id="ARBA00023295"/>
    </source>
</evidence>
<reference evidence="9 10" key="1">
    <citation type="submission" date="2021-05" db="EMBL/GenBank/DDBJ databases">
        <title>Novel species in genus Cellulomonas.</title>
        <authorList>
            <person name="Zhang G."/>
        </authorList>
    </citation>
    <scope>NUCLEOTIDE SEQUENCE [LARGE SCALE GENOMIC DNA]</scope>
    <source>
        <strain evidence="10">zg-ZUI222</strain>
    </source>
</reference>
<dbReference type="InterPro" id="IPR013783">
    <property type="entry name" value="Ig-like_fold"/>
</dbReference>
<dbReference type="PROSITE" id="PS00719">
    <property type="entry name" value="GLYCOSYL_HYDROL_F2_1"/>
    <property type="match status" value="1"/>
</dbReference>
<comment type="similarity">
    <text evidence="2">Belongs to the glycosyl hydrolase 2 family.</text>
</comment>
<dbReference type="SUPFAM" id="SSF51445">
    <property type="entry name" value="(Trans)glycosidases"/>
    <property type="match status" value="1"/>
</dbReference>
<dbReference type="SUPFAM" id="SSF49303">
    <property type="entry name" value="beta-Galactosidase/glucuronidase domain"/>
    <property type="match status" value="2"/>
</dbReference>
<dbReference type="InterPro" id="IPR011013">
    <property type="entry name" value="Gal_mutarotase_sf_dom"/>
</dbReference>
<dbReference type="RefSeq" id="WP_207342313.1">
    <property type="nucleotide sequence ID" value="NZ_CP074405.1"/>
</dbReference>
<dbReference type="Gene3D" id="3.20.20.80">
    <property type="entry name" value="Glycosidases"/>
    <property type="match status" value="1"/>
</dbReference>
<accession>A0ABX8D7M1</accession>
<dbReference type="InterPro" id="IPR014718">
    <property type="entry name" value="GH-type_carb-bd"/>
</dbReference>
<dbReference type="InterPro" id="IPR032312">
    <property type="entry name" value="LacZ_4"/>
</dbReference>
<dbReference type="InterPro" id="IPR008979">
    <property type="entry name" value="Galactose-bd-like_sf"/>
</dbReference>
<dbReference type="Gene3D" id="2.60.120.260">
    <property type="entry name" value="Galactose-binding domain-like"/>
    <property type="match status" value="1"/>
</dbReference>
<dbReference type="InterPro" id="IPR006104">
    <property type="entry name" value="Glyco_hydro_2_N"/>
</dbReference>
<dbReference type="Gene3D" id="2.70.98.10">
    <property type="match status" value="1"/>
</dbReference>
<keyword evidence="4 9" id="KW-0378">Hydrolase</keyword>
<protein>
    <recommendedName>
        <fullName evidence="3">beta-galactosidase</fullName>
        <ecNumber evidence="3">3.2.1.23</ecNumber>
    </recommendedName>
    <alternativeName>
        <fullName evidence="6">Lactase</fullName>
    </alternativeName>
</protein>
<dbReference type="Gene3D" id="2.60.40.10">
    <property type="entry name" value="Immunoglobulins"/>
    <property type="match status" value="2"/>
</dbReference>
<dbReference type="InterPro" id="IPR004199">
    <property type="entry name" value="B-gal_small/dom_5"/>
</dbReference>
<dbReference type="PANTHER" id="PTHR46323:SF2">
    <property type="entry name" value="BETA-GALACTOSIDASE"/>
    <property type="match status" value="1"/>
</dbReference>
<dbReference type="Pfam" id="PF16353">
    <property type="entry name" value="LacZ_4"/>
    <property type="match status" value="1"/>
</dbReference>
<evidence type="ECO:0000256" key="6">
    <source>
        <dbReference type="ARBA" id="ARBA00032230"/>
    </source>
</evidence>
<dbReference type="Pfam" id="PF02929">
    <property type="entry name" value="Bgal_small_N"/>
    <property type="match status" value="1"/>
</dbReference>
<dbReference type="InterPro" id="IPR017853">
    <property type="entry name" value="GH"/>
</dbReference>
<dbReference type="EC" id="3.2.1.23" evidence="3"/>
<dbReference type="InterPro" id="IPR023230">
    <property type="entry name" value="Glyco_hydro_2_CS"/>
</dbReference>
<dbReference type="Pfam" id="PF02837">
    <property type="entry name" value="Glyco_hydro_2_N"/>
    <property type="match status" value="1"/>
</dbReference>
<evidence type="ECO:0000259" key="8">
    <source>
        <dbReference type="SMART" id="SM01038"/>
    </source>
</evidence>
<evidence type="ECO:0000256" key="7">
    <source>
        <dbReference type="SAM" id="MobiDB-lite"/>
    </source>
</evidence>
<evidence type="ECO:0000313" key="9">
    <source>
        <dbReference type="EMBL" id="QVI63181.1"/>
    </source>
</evidence>
<dbReference type="PANTHER" id="PTHR46323">
    <property type="entry name" value="BETA-GALACTOSIDASE"/>
    <property type="match status" value="1"/>
</dbReference>
<evidence type="ECO:0000256" key="2">
    <source>
        <dbReference type="ARBA" id="ARBA00007401"/>
    </source>
</evidence>
<evidence type="ECO:0000256" key="4">
    <source>
        <dbReference type="ARBA" id="ARBA00022801"/>
    </source>
</evidence>
<dbReference type="Proteomes" id="UP000677804">
    <property type="component" value="Chromosome"/>
</dbReference>
<feature type="domain" description="Beta galactosidase small chain/" evidence="8">
    <location>
        <begin position="708"/>
        <end position="984"/>
    </location>
</feature>
<dbReference type="Pfam" id="PF02836">
    <property type="entry name" value="Glyco_hydro_2_C"/>
    <property type="match status" value="1"/>
</dbReference>
<evidence type="ECO:0000256" key="1">
    <source>
        <dbReference type="ARBA" id="ARBA00001412"/>
    </source>
</evidence>
<evidence type="ECO:0000313" key="10">
    <source>
        <dbReference type="Proteomes" id="UP000677804"/>
    </source>
</evidence>
<keyword evidence="10" id="KW-1185">Reference proteome</keyword>
<keyword evidence="5" id="KW-0326">Glycosidase</keyword>
<sequence>MTTHPTHESLLPPTGVRAPRFAAPTTDAPHVPLDGDWRFRLFPTADTGVDPGDPGEDWGTVPVPGHWQLAGAPDAWPHGRPAYTNVLYPIPVDPPRVPRDNPTGEYRRTVTVPDAWRDGGRVVLRFEGVDSWFEVAVNGRVLAQSHGSRLPTEVDVTDAVHAGENLLAVRVTQWSAQTYVEDQDQWWLSGIFRDVTLLHRPDDGIEHVTLHAAYDHTTGEGVLRVDVEPARPDALVEVPALGLRARPGEETRAPVEPWSAESPRLYDVVVRTPGETVTLRAGFRTVAVVDGVLTLNGAPLVLRGVNRHEFAPTDGRAVTRETMLADVLAMKRHHVNAVRTSHYPPHPHFLDLCDEHGLYVVDENDLETHGFELLGWRDNPTDDPRWEPLLVDRVTRMVRRDAHHPAVVMWSLGNEAGVGCNVAAMAAAVRTLDPTRPVHYEGDRTCEHADVYSRMYPTSQEVALIARGLEDPLPDAALDTRRRAMPFVLCEYAHAMGNGPGGLTGYLDLVDDHPRLAGGFVWEWFDHGIATRTPDGEPYYGYGGDFGEELHDGTFIADGLLLPDRTPSPGLLELAAAYAPVRVRAGAQPGTLELRNRYAFTSTAHARLVWTLVADGDVVAEGEVDRVLAPDERVEVRLADVLGDRLDDLLAATDPTTAVWWVLRAVPRDAGADVPAHLGLGAGQVLVRPPAAPPRATGSVVTVGGVRRVGPVELDATGRPVRIGGTAVRLARVDAWRAPTDNDRIRSWYDPVGDAEAWERAGLSRLHERVDDVADVAGAVVVTSRVAGAATDCGLRVRTTWRTVDERTADLVVELTPEGRWPGTVARLGWLLALEQPDAGDVRVDWTGLGPDESYADSRLAALAGRWQHTVDALQTRYTHPQENGARRGVTRAVLHLAGGPLTLTAGEVRVADRAVPGLELTARPWSDRALADARHPHELVPDGALWLHLDAVQHGLGSAACGPGVEPDAAARPTTATLQVRLQV</sequence>
<dbReference type="PRINTS" id="PR00132">
    <property type="entry name" value="GLHYDRLASE2"/>
</dbReference>
<feature type="region of interest" description="Disordered" evidence="7">
    <location>
        <begin position="1"/>
        <end position="29"/>
    </location>
</feature>
<dbReference type="InterPro" id="IPR050347">
    <property type="entry name" value="Bact_Beta-galactosidase"/>
</dbReference>
<organism evidence="9 10">
    <name type="scientific">Cellulomonas wangleii</name>
    <dbReference type="NCBI Taxonomy" id="2816956"/>
    <lineage>
        <taxon>Bacteria</taxon>
        <taxon>Bacillati</taxon>
        <taxon>Actinomycetota</taxon>
        <taxon>Actinomycetes</taxon>
        <taxon>Micrococcales</taxon>
        <taxon>Cellulomonadaceae</taxon>
        <taxon>Cellulomonas</taxon>
    </lineage>
</organism>
<dbReference type="InterPro" id="IPR006103">
    <property type="entry name" value="Glyco_hydro_2_cat"/>
</dbReference>
<name>A0ABX8D7M1_9CELL</name>
<dbReference type="SUPFAM" id="SSF49785">
    <property type="entry name" value="Galactose-binding domain-like"/>
    <property type="match status" value="1"/>
</dbReference>
<dbReference type="GO" id="GO:0016787">
    <property type="term" value="F:hydrolase activity"/>
    <property type="evidence" value="ECO:0007669"/>
    <property type="project" value="UniProtKB-KW"/>
</dbReference>
<dbReference type="EMBL" id="CP074405">
    <property type="protein sequence ID" value="QVI63181.1"/>
    <property type="molecule type" value="Genomic_DNA"/>
</dbReference>
<dbReference type="SMART" id="SM01038">
    <property type="entry name" value="Bgal_small_N"/>
    <property type="match status" value="1"/>
</dbReference>
<proteinExistence type="inferred from homology"/>
<dbReference type="InterPro" id="IPR006101">
    <property type="entry name" value="Glyco_hydro_2"/>
</dbReference>
<comment type="catalytic activity">
    <reaction evidence="1">
        <text>Hydrolysis of terminal non-reducing beta-D-galactose residues in beta-D-galactosides.</text>
        <dbReference type="EC" id="3.2.1.23"/>
    </reaction>
</comment>
<evidence type="ECO:0000256" key="3">
    <source>
        <dbReference type="ARBA" id="ARBA00012756"/>
    </source>
</evidence>
<gene>
    <name evidence="9" type="ORF">KG103_04555</name>
</gene>
<dbReference type="InterPro" id="IPR036156">
    <property type="entry name" value="Beta-gal/glucu_dom_sf"/>
</dbReference>
<dbReference type="SUPFAM" id="SSF74650">
    <property type="entry name" value="Galactose mutarotase-like"/>
    <property type="match status" value="1"/>
</dbReference>